<dbReference type="InterPro" id="IPR011652">
    <property type="entry name" value="MORN_2"/>
</dbReference>
<dbReference type="AlphaFoldDB" id="A0A448UBT5"/>
<evidence type="ECO:0000313" key="3">
    <source>
        <dbReference type="Proteomes" id="UP000268229"/>
    </source>
</evidence>
<keyword evidence="1" id="KW-0732">Signal</keyword>
<dbReference type="KEGG" id="nani:NCTC12227_01083"/>
<name>A0A448UBT5_9NEIS</name>
<organism evidence="2 3">
    <name type="scientific">Neisseria animaloris</name>
    <dbReference type="NCBI Taxonomy" id="326522"/>
    <lineage>
        <taxon>Bacteria</taxon>
        <taxon>Pseudomonadati</taxon>
        <taxon>Pseudomonadota</taxon>
        <taxon>Betaproteobacteria</taxon>
        <taxon>Neisseriales</taxon>
        <taxon>Neisseriaceae</taxon>
        <taxon>Neisseria</taxon>
    </lineage>
</organism>
<proteinExistence type="predicted"/>
<dbReference type="Proteomes" id="UP000268229">
    <property type="component" value="Chromosome"/>
</dbReference>
<protein>
    <submittedName>
        <fullName evidence="2">Periplasmic protein</fullName>
    </submittedName>
</protein>
<dbReference type="Pfam" id="PF07661">
    <property type="entry name" value="MORN_2"/>
    <property type="match status" value="2"/>
</dbReference>
<feature type="signal peptide" evidence="1">
    <location>
        <begin position="1"/>
        <end position="23"/>
    </location>
</feature>
<accession>A0A448UBT5</accession>
<dbReference type="EMBL" id="LR134516">
    <property type="protein sequence ID" value="VEJ21353.1"/>
    <property type="molecule type" value="Genomic_DNA"/>
</dbReference>
<keyword evidence="3" id="KW-1185">Reference proteome</keyword>
<gene>
    <name evidence="2" type="ORF">NCTC12227_01083</name>
</gene>
<reference evidence="2 3" key="1">
    <citation type="submission" date="2018-12" db="EMBL/GenBank/DDBJ databases">
        <authorList>
            <consortium name="Pathogen Informatics"/>
        </authorList>
    </citation>
    <scope>NUCLEOTIDE SEQUENCE [LARGE SCALE GENOMIC DNA]</scope>
    <source>
        <strain evidence="2 3">NCTC12227</strain>
    </source>
</reference>
<evidence type="ECO:0000256" key="1">
    <source>
        <dbReference type="SAM" id="SignalP"/>
    </source>
</evidence>
<dbReference type="STRING" id="326522.BWD08_02635"/>
<dbReference type="Gene3D" id="2.20.110.10">
    <property type="entry name" value="Histone H3 K4-specific methyltransferase SET7/9 N-terminal domain"/>
    <property type="match status" value="3"/>
</dbReference>
<dbReference type="OrthoDB" id="8613001at2"/>
<sequence length="246" mass="27844">MNRLLQAGFTAAVLVGVAVPAAAETMEVYFNQQGQVTASMSAVSYVRKYEVKDGIAQVQDFYYPSLKKYSDPYQITANQIKEFVPALVNGTITLWHFNGQKKMTGQYKNGKPDGEWINWYPNGKKSAVMPYAEGKSEGTGARFYRNGNKESEIQFKNNQANGYWKQWYQSGEPKTEMVMVNDKPVSIISWNEDGLLLSEITMTDGKRNGIVLDWHDNGAKKSEAVYQDGELIKKTVWDEEGYLLEE</sequence>
<dbReference type="RefSeq" id="WP_107929334.1">
    <property type="nucleotide sequence ID" value="NZ_LR134516.1"/>
</dbReference>
<evidence type="ECO:0000313" key="2">
    <source>
        <dbReference type="EMBL" id="VEJ21353.1"/>
    </source>
</evidence>
<feature type="chain" id="PRO_5019299994" evidence="1">
    <location>
        <begin position="24"/>
        <end position="246"/>
    </location>
</feature>
<dbReference type="SUPFAM" id="SSF82185">
    <property type="entry name" value="Histone H3 K4-specific methyltransferase SET7/9 N-terminal domain"/>
    <property type="match status" value="1"/>
</dbReference>